<dbReference type="Proteomes" id="UP000271889">
    <property type="component" value="Unassembled WGS sequence"/>
</dbReference>
<name>A0A3P7QYL3_CYLGO</name>
<reference evidence="1 2" key="1">
    <citation type="submission" date="2018-11" db="EMBL/GenBank/DDBJ databases">
        <authorList>
            <consortium name="Pathogen Informatics"/>
        </authorList>
    </citation>
    <scope>NUCLEOTIDE SEQUENCE [LARGE SCALE GENOMIC DNA]</scope>
</reference>
<evidence type="ECO:0000313" key="2">
    <source>
        <dbReference type="Proteomes" id="UP000271889"/>
    </source>
</evidence>
<keyword evidence="2" id="KW-1185">Reference proteome</keyword>
<dbReference type="EMBL" id="UYRV01128213">
    <property type="protein sequence ID" value="VDN35996.1"/>
    <property type="molecule type" value="Genomic_DNA"/>
</dbReference>
<proteinExistence type="predicted"/>
<gene>
    <name evidence="1" type="ORF">CGOC_LOCUS13084</name>
</gene>
<dbReference type="AlphaFoldDB" id="A0A3P7QYL3"/>
<accession>A0A3P7QYL3</accession>
<sequence length="69" mass="7661">MFIHSLRTRLGGIIYQDVPQGSWVKSTNLVGSANVAAGPGHISRTFDRFPTFGGRPPLGSELNRDMRRY</sequence>
<evidence type="ECO:0000313" key="1">
    <source>
        <dbReference type="EMBL" id="VDN35996.1"/>
    </source>
</evidence>
<protein>
    <submittedName>
        <fullName evidence="1">Uncharacterized protein</fullName>
    </submittedName>
</protein>
<organism evidence="1 2">
    <name type="scientific">Cylicostephanus goldi</name>
    <name type="common">Nematode worm</name>
    <dbReference type="NCBI Taxonomy" id="71465"/>
    <lineage>
        <taxon>Eukaryota</taxon>
        <taxon>Metazoa</taxon>
        <taxon>Ecdysozoa</taxon>
        <taxon>Nematoda</taxon>
        <taxon>Chromadorea</taxon>
        <taxon>Rhabditida</taxon>
        <taxon>Rhabditina</taxon>
        <taxon>Rhabditomorpha</taxon>
        <taxon>Strongyloidea</taxon>
        <taxon>Strongylidae</taxon>
        <taxon>Cylicostephanus</taxon>
    </lineage>
</organism>